<feature type="domain" description="Zeta toxin" evidence="3">
    <location>
        <begin position="2"/>
        <end position="132"/>
    </location>
</feature>
<evidence type="ECO:0000313" key="5">
    <source>
        <dbReference type="Proteomes" id="UP000266441"/>
    </source>
</evidence>
<dbReference type="InterPro" id="IPR010488">
    <property type="entry name" value="Zeta_toxin_domain"/>
</dbReference>
<dbReference type="Gene3D" id="3.40.50.300">
    <property type="entry name" value="P-loop containing nucleotide triphosphate hydrolases"/>
    <property type="match status" value="1"/>
</dbReference>
<comment type="caution">
    <text evidence="4">The sequence shown here is derived from an EMBL/GenBank/DDBJ whole genome shotgun (WGS) entry which is preliminary data.</text>
</comment>
<organism evidence="4 5">
    <name type="scientific">Mariniphaga sediminis</name>
    <dbReference type="NCBI Taxonomy" id="1628158"/>
    <lineage>
        <taxon>Bacteria</taxon>
        <taxon>Pseudomonadati</taxon>
        <taxon>Bacteroidota</taxon>
        <taxon>Bacteroidia</taxon>
        <taxon>Marinilabiliales</taxon>
        <taxon>Prolixibacteraceae</taxon>
        <taxon>Mariniphaga</taxon>
    </lineage>
</organism>
<evidence type="ECO:0000256" key="2">
    <source>
        <dbReference type="ARBA" id="ARBA00022840"/>
    </source>
</evidence>
<dbReference type="PANTHER" id="PTHR39206">
    <property type="entry name" value="SLL8004 PROTEIN"/>
    <property type="match status" value="1"/>
</dbReference>
<dbReference type="EMBL" id="QWET01000002">
    <property type="protein sequence ID" value="RIH66728.1"/>
    <property type="molecule type" value="Genomic_DNA"/>
</dbReference>
<sequence length="195" mass="22279">MPNLYIIAGCNGAGKTTASFTVLPEMLHCDIFINADEIARGLSPLNPELSSIEAGRLMLKRISDFIPLQKDFAFETTLSSRTFRNTIQNSKKSGYQTTLIFFWLNSVELAYERVENRVFEGGHHVHKHVIARRYYAGIRNLFNIYIPISDYWMIFDNSQKMSSELIAEGIKSKSSIIKNITKFDRLKIMADGDEK</sequence>
<dbReference type="Pfam" id="PF06414">
    <property type="entry name" value="Zeta_toxin"/>
    <property type="match status" value="1"/>
</dbReference>
<reference evidence="4 5" key="1">
    <citation type="journal article" date="2015" name="Int. J. Syst. Evol. Microbiol.">
        <title>Mariniphaga sediminis sp. nov., isolated from coastal sediment.</title>
        <authorList>
            <person name="Wang F.Q."/>
            <person name="Shen Q.Y."/>
            <person name="Chen G.J."/>
            <person name="Du Z.J."/>
        </authorList>
    </citation>
    <scope>NUCLEOTIDE SEQUENCE [LARGE SCALE GENOMIC DNA]</scope>
    <source>
        <strain evidence="4 5">SY21</strain>
    </source>
</reference>
<dbReference type="RefSeq" id="WP_119348600.1">
    <property type="nucleotide sequence ID" value="NZ_JBFHKJ010000045.1"/>
</dbReference>
<keyword evidence="2" id="KW-0067">ATP-binding</keyword>
<gene>
    <name evidence="4" type="ORF">D1164_03780</name>
</gene>
<dbReference type="SUPFAM" id="SSF52540">
    <property type="entry name" value="P-loop containing nucleoside triphosphate hydrolases"/>
    <property type="match status" value="1"/>
</dbReference>
<protein>
    <submittedName>
        <fullName evidence="4">Zeta toxin</fullName>
    </submittedName>
</protein>
<dbReference type="OrthoDB" id="9791543at2"/>
<keyword evidence="1" id="KW-0547">Nucleotide-binding</keyword>
<dbReference type="GO" id="GO:0016301">
    <property type="term" value="F:kinase activity"/>
    <property type="evidence" value="ECO:0007669"/>
    <property type="project" value="InterPro"/>
</dbReference>
<proteinExistence type="predicted"/>
<dbReference type="PANTHER" id="PTHR39206:SF1">
    <property type="entry name" value="SLL8004 PROTEIN"/>
    <property type="match status" value="1"/>
</dbReference>
<evidence type="ECO:0000256" key="1">
    <source>
        <dbReference type="ARBA" id="ARBA00022741"/>
    </source>
</evidence>
<dbReference type="GO" id="GO:0005524">
    <property type="term" value="F:ATP binding"/>
    <property type="evidence" value="ECO:0007669"/>
    <property type="project" value="UniProtKB-KW"/>
</dbReference>
<evidence type="ECO:0000313" key="4">
    <source>
        <dbReference type="EMBL" id="RIH66728.1"/>
    </source>
</evidence>
<dbReference type="AlphaFoldDB" id="A0A399D6A3"/>
<dbReference type="Proteomes" id="UP000266441">
    <property type="component" value="Unassembled WGS sequence"/>
</dbReference>
<name>A0A399D6A3_9BACT</name>
<keyword evidence="5" id="KW-1185">Reference proteome</keyword>
<evidence type="ECO:0000259" key="3">
    <source>
        <dbReference type="Pfam" id="PF06414"/>
    </source>
</evidence>
<dbReference type="InterPro" id="IPR027417">
    <property type="entry name" value="P-loop_NTPase"/>
</dbReference>
<accession>A0A399D6A3</accession>